<reference evidence="2" key="1">
    <citation type="submission" date="2021-02" db="EMBL/GenBank/DDBJ databases">
        <authorList>
            <person name="Nowell W R."/>
        </authorList>
    </citation>
    <scope>NUCLEOTIDE SEQUENCE</scope>
</reference>
<dbReference type="EMBL" id="CAJOBC010001830">
    <property type="protein sequence ID" value="CAF3701249.1"/>
    <property type="molecule type" value="Genomic_DNA"/>
</dbReference>
<dbReference type="Proteomes" id="UP000663829">
    <property type="component" value="Unassembled WGS sequence"/>
</dbReference>
<organism evidence="2 6">
    <name type="scientific">Didymodactylos carnosus</name>
    <dbReference type="NCBI Taxonomy" id="1234261"/>
    <lineage>
        <taxon>Eukaryota</taxon>
        <taxon>Metazoa</taxon>
        <taxon>Spiralia</taxon>
        <taxon>Gnathifera</taxon>
        <taxon>Rotifera</taxon>
        <taxon>Eurotatoria</taxon>
        <taxon>Bdelloidea</taxon>
        <taxon>Philodinida</taxon>
        <taxon>Philodinidae</taxon>
        <taxon>Didymodactylos</taxon>
    </lineage>
</organism>
<accession>A0A814B7G1</accession>
<proteinExistence type="predicted"/>
<dbReference type="AlphaFoldDB" id="A0A814B7G1"/>
<evidence type="ECO:0000313" key="4">
    <source>
        <dbReference type="EMBL" id="CAF3701249.1"/>
    </source>
</evidence>
<keyword evidence="6" id="KW-1185">Reference proteome</keyword>
<evidence type="ECO:0000313" key="3">
    <source>
        <dbReference type="EMBL" id="CAF1278930.1"/>
    </source>
</evidence>
<keyword evidence="1" id="KW-1133">Transmembrane helix</keyword>
<comment type="caution">
    <text evidence="2">The sequence shown here is derived from an EMBL/GenBank/DDBJ whole genome shotgun (WGS) entry which is preliminary data.</text>
</comment>
<dbReference type="Proteomes" id="UP000682733">
    <property type="component" value="Unassembled WGS sequence"/>
</dbReference>
<evidence type="ECO:0000313" key="6">
    <source>
        <dbReference type="Proteomes" id="UP000663829"/>
    </source>
</evidence>
<protein>
    <submittedName>
        <fullName evidence="2">Uncharacterized protein</fullName>
    </submittedName>
</protein>
<keyword evidence="1" id="KW-0472">Membrane</keyword>
<name>A0A814B7G1_9BILA</name>
<feature type="transmembrane region" description="Helical" evidence="1">
    <location>
        <begin position="33"/>
        <end position="53"/>
    </location>
</feature>
<dbReference type="Proteomes" id="UP000677228">
    <property type="component" value="Unassembled WGS sequence"/>
</dbReference>
<dbReference type="EMBL" id="CAJNOK010018254">
    <property type="protein sequence ID" value="CAF1278930.1"/>
    <property type="molecule type" value="Genomic_DNA"/>
</dbReference>
<dbReference type="OrthoDB" id="9971682at2759"/>
<dbReference type="EMBL" id="CAJNOQ010001830">
    <property type="protein sequence ID" value="CAF0922104.1"/>
    <property type="molecule type" value="Genomic_DNA"/>
</dbReference>
<sequence>MWYTTCSCPDQCCAAKIYDARDPCCNSVSWSTLAIPLFIVASVCLFSISCAYFKALWRPCICRSCTAFSTRAAEAVNNENSVYIIDNNPPDYEAIIKYSKPSFVDTPPEYTLVMNNPTGFGLDPNIIRSHMNTTETSEVASAPSPPYGEQ</sequence>
<gene>
    <name evidence="2" type="ORF">GPM918_LOCUS9712</name>
    <name evidence="3" type="ORF">OVA965_LOCUS27543</name>
    <name evidence="4" type="ORF">SRO942_LOCUS9713</name>
    <name evidence="5" type="ORF">TMI583_LOCUS28290</name>
</gene>
<evidence type="ECO:0000313" key="2">
    <source>
        <dbReference type="EMBL" id="CAF0922104.1"/>
    </source>
</evidence>
<evidence type="ECO:0000313" key="5">
    <source>
        <dbReference type="EMBL" id="CAF4083912.1"/>
    </source>
</evidence>
<keyword evidence="1" id="KW-0812">Transmembrane</keyword>
<dbReference type="EMBL" id="CAJOBA010039818">
    <property type="protein sequence ID" value="CAF4083912.1"/>
    <property type="molecule type" value="Genomic_DNA"/>
</dbReference>
<evidence type="ECO:0000256" key="1">
    <source>
        <dbReference type="SAM" id="Phobius"/>
    </source>
</evidence>
<dbReference type="Proteomes" id="UP000681722">
    <property type="component" value="Unassembled WGS sequence"/>
</dbReference>